<organism evidence="1 2">
    <name type="scientific">Brachionus plicatilis</name>
    <name type="common">Marine rotifer</name>
    <name type="synonym">Brachionus muelleri</name>
    <dbReference type="NCBI Taxonomy" id="10195"/>
    <lineage>
        <taxon>Eukaryota</taxon>
        <taxon>Metazoa</taxon>
        <taxon>Spiralia</taxon>
        <taxon>Gnathifera</taxon>
        <taxon>Rotifera</taxon>
        <taxon>Eurotatoria</taxon>
        <taxon>Monogononta</taxon>
        <taxon>Pseudotrocha</taxon>
        <taxon>Ploima</taxon>
        <taxon>Brachionidae</taxon>
        <taxon>Brachionus</taxon>
    </lineage>
</organism>
<dbReference type="EMBL" id="REGN01004611">
    <property type="protein sequence ID" value="RNA16841.1"/>
    <property type="molecule type" value="Genomic_DNA"/>
</dbReference>
<dbReference type="AlphaFoldDB" id="A0A3M7R0E7"/>
<accession>A0A3M7R0E7</accession>
<evidence type="ECO:0000313" key="1">
    <source>
        <dbReference type="EMBL" id="RNA16841.1"/>
    </source>
</evidence>
<evidence type="ECO:0000313" key="2">
    <source>
        <dbReference type="Proteomes" id="UP000276133"/>
    </source>
</evidence>
<dbReference type="Proteomes" id="UP000276133">
    <property type="component" value="Unassembled WGS sequence"/>
</dbReference>
<comment type="caution">
    <text evidence="1">The sequence shown here is derived from an EMBL/GenBank/DDBJ whole genome shotgun (WGS) entry which is preliminary data.</text>
</comment>
<sequence>MVVTRNLKSDDNIESLEVSFNKSLSPLLTWCIFNRLNINWSKTHVMFVHNKRVKTPKFATFNGHQIKAVSNCEGELLMINFSIFKLLKYRRFLIKRQKGRPLIINVY</sequence>
<gene>
    <name evidence="1" type="ORF">BpHYR1_010202</name>
</gene>
<name>A0A3M7R0E7_BRAPC</name>
<reference evidence="1 2" key="1">
    <citation type="journal article" date="2018" name="Sci. Rep.">
        <title>Genomic signatures of local adaptation to the degree of environmental predictability in rotifers.</title>
        <authorList>
            <person name="Franch-Gras L."/>
            <person name="Hahn C."/>
            <person name="Garcia-Roger E.M."/>
            <person name="Carmona M.J."/>
            <person name="Serra M."/>
            <person name="Gomez A."/>
        </authorList>
    </citation>
    <scope>NUCLEOTIDE SEQUENCE [LARGE SCALE GENOMIC DNA]</scope>
    <source>
        <strain evidence="1">HYR1</strain>
    </source>
</reference>
<keyword evidence="2" id="KW-1185">Reference proteome</keyword>
<protein>
    <submittedName>
        <fullName evidence="1">Uncharacterized protein</fullName>
    </submittedName>
</protein>
<dbReference type="OrthoDB" id="414730at2759"/>
<proteinExistence type="predicted"/>